<dbReference type="InterPro" id="IPR003615">
    <property type="entry name" value="HNH_nuc"/>
</dbReference>
<comment type="caution">
    <text evidence="2">The sequence shown here is derived from an EMBL/GenBank/DDBJ whole genome shotgun (WGS) entry which is preliminary data.</text>
</comment>
<evidence type="ECO:0000313" key="2">
    <source>
        <dbReference type="EMBL" id="MBB6734051.1"/>
    </source>
</evidence>
<protein>
    <submittedName>
        <fullName evidence="2">HNH endonuclease</fullName>
    </submittedName>
</protein>
<dbReference type="RefSeq" id="WP_185131712.1">
    <property type="nucleotide sequence ID" value="NZ_JACJVO010000032.1"/>
</dbReference>
<name>A0A7X0SQD7_9BACL</name>
<dbReference type="AlphaFoldDB" id="A0A7X0SQD7"/>
<reference evidence="2 3" key="1">
    <citation type="submission" date="2020-08" db="EMBL/GenBank/DDBJ databases">
        <title>Cohnella phylogeny.</title>
        <authorList>
            <person name="Dunlap C."/>
        </authorList>
    </citation>
    <scope>NUCLEOTIDE SEQUENCE [LARGE SCALE GENOMIC DNA]</scope>
    <source>
        <strain evidence="2 3">CBP 2801</strain>
    </source>
</reference>
<evidence type="ECO:0000313" key="3">
    <source>
        <dbReference type="Proteomes" id="UP000564644"/>
    </source>
</evidence>
<dbReference type="GO" id="GO:0004519">
    <property type="term" value="F:endonuclease activity"/>
    <property type="evidence" value="ECO:0007669"/>
    <property type="project" value="UniProtKB-KW"/>
</dbReference>
<gene>
    <name evidence="2" type="ORF">H7C18_24320</name>
</gene>
<keyword evidence="2" id="KW-0378">Hydrolase</keyword>
<keyword evidence="2" id="KW-0255">Endonuclease</keyword>
<organism evidence="2 3">
    <name type="scientific">Cohnella zeiphila</name>
    <dbReference type="NCBI Taxonomy" id="2761120"/>
    <lineage>
        <taxon>Bacteria</taxon>
        <taxon>Bacillati</taxon>
        <taxon>Bacillota</taxon>
        <taxon>Bacilli</taxon>
        <taxon>Bacillales</taxon>
        <taxon>Paenibacillaceae</taxon>
        <taxon>Cohnella</taxon>
    </lineage>
</organism>
<sequence>MKFYIGVTDYNWFRYLANEQPDELNFWQPGGRQSFKAIQADDLFLFKLHSPNNFIVGGGFFVRHSFLPVSLSWEAFGNKNGTSDYLSFRNAIHKYRKSDFRSEPDPTIGCIILSMPFFFDKKDWIPVPEDWKPNIVQGKTYDTDTEIGHLLYSQVQTKLHRYSLNHTEILMEKNEANRYGSEQIIHPRIGQGTFKIMVTEAYHRRCAITGEKTLPVLEAAHIKPYSQNGPHMTSNGLLLRKDIHTLFDRGYITINADLHIEVSKRIKEDYGNGREYYAFHGKSLAEVPDNINEKPSIQYLRWHNENVYLA</sequence>
<keyword evidence="3" id="KW-1185">Reference proteome</keyword>
<proteinExistence type="predicted"/>
<dbReference type="EMBL" id="JACJVO010000032">
    <property type="protein sequence ID" value="MBB6734051.1"/>
    <property type="molecule type" value="Genomic_DNA"/>
</dbReference>
<feature type="domain" description="HNH nuclease" evidence="1">
    <location>
        <begin position="206"/>
        <end position="255"/>
    </location>
</feature>
<accession>A0A7X0SQD7</accession>
<keyword evidence="2" id="KW-0540">Nuclease</keyword>
<evidence type="ECO:0000259" key="1">
    <source>
        <dbReference type="Pfam" id="PF13391"/>
    </source>
</evidence>
<dbReference type="Pfam" id="PF13391">
    <property type="entry name" value="HNH_2"/>
    <property type="match status" value="1"/>
</dbReference>
<dbReference type="Proteomes" id="UP000564644">
    <property type="component" value="Unassembled WGS sequence"/>
</dbReference>